<evidence type="ECO:0000313" key="3">
    <source>
        <dbReference type="Proteomes" id="UP000294813"/>
    </source>
</evidence>
<accession>A0A4R2RLV0</accession>
<dbReference type="EMBL" id="SLXT01000014">
    <property type="protein sequence ID" value="TCP63878.1"/>
    <property type="molecule type" value="Genomic_DNA"/>
</dbReference>
<proteinExistence type="predicted"/>
<dbReference type="Gene3D" id="3.40.50.1440">
    <property type="entry name" value="Tubulin/FtsZ, GTPase domain"/>
    <property type="match status" value="1"/>
</dbReference>
<name>A0A4R2RLV0_9FIRM</name>
<keyword evidence="3" id="KW-1185">Reference proteome</keyword>
<organism evidence="2 3">
    <name type="scientific">Heliophilum fasciatum</name>
    <dbReference type="NCBI Taxonomy" id="35700"/>
    <lineage>
        <taxon>Bacteria</taxon>
        <taxon>Bacillati</taxon>
        <taxon>Bacillota</taxon>
        <taxon>Clostridia</taxon>
        <taxon>Eubacteriales</taxon>
        <taxon>Heliobacteriaceae</taxon>
        <taxon>Heliophilum</taxon>
    </lineage>
</organism>
<sequence>MTFRAGNDHVSLLPVQLQSFAQQSTQIALPWTVIGLGAGGGKIADAFANIRNRNNQPVYPTLAINSYLGDLTALNHIPENHRLGLIGYENGCGHSPYKGYQALNDARNKDRVWEKINAVSASSQAIWLAASLGGGTGTGGIGELITWAAYTQKPIGAILTLPRRGNLEELGNALDALAPIYNDLLGPEPDRPLKSLIIVDNEKVYQDYLVDKAAGQVPDGMDWMTYANTKLAHILHELNVIPTGASDVNFDPEDFRKVLFSGGSVTFAKQLVRADATFGDHQLKNEVLSTVVGGNVLASGFDFETGVIAGAVCLMVPENSRVANVNSLEVVSDELKTQFPGLRACLQQGYTMWDSKNHMLIYSIMSLNTLPERGQYLKVEHEAMRTEQEALLNRRAMTRIEHTGGASAPRHVAPFAGFPANGPAVSPFSTFPANNSPFMSKPETQPMVYQPIEPPVYPTPSRPNPFAELLINKKSRMME</sequence>
<dbReference type="AlphaFoldDB" id="A0A4R2RLV0"/>
<protein>
    <recommendedName>
        <fullName evidence="1">Tubulin-like protein TubZ-like C-terminal domain-containing protein</fullName>
    </recommendedName>
</protein>
<dbReference type="Pfam" id="PF22453">
    <property type="entry name" value="TubZ-like_C"/>
    <property type="match status" value="1"/>
</dbReference>
<dbReference type="InterPro" id="IPR036525">
    <property type="entry name" value="Tubulin/FtsZ_GTPase_sf"/>
</dbReference>
<dbReference type="Proteomes" id="UP000294813">
    <property type="component" value="Unassembled WGS sequence"/>
</dbReference>
<dbReference type="SUPFAM" id="SSF52490">
    <property type="entry name" value="Tubulin nucleotide-binding domain-like"/>
    <property type="match status" value="1"/>
</dbReference>
<reference evidence="2 3" key="1">
    <citation type="submission" date="2019-03" db="EMBL/GenBank/DDBJ databases">
        <title>Genomic Encyclopedia of Type Strains, Phase IV (KMG-IV): sequencing the most valuable type-strain genomes for metagenomic binning, comparative biology and taxonomic classification.</title>
        <authorList>
            <person name="Goeker M."/>
        </authorList>
    </citation>
    <scope>NUCLEOTIDE SEQUENCE [LARGE SCALE GENOMIC DNA]</scope>
    <source>
        <strain evidence="2 3">DSM 11170</strain>
    </source>
</reference>
<feature type="domain" description="Tubulin-like protein TubZ-like C-terminal" evidence="1">
    <location>
        <begin position="237"/>
        <end position="378"/>
    </location>
</feature>
<evidence type="ECO:0000313" key="2">
    <source>
        <dbReference type="EMBL" id="TCP63878.1"/>
    </source>
</evidence>
<dbReference type="InterPro" id="IPR054719">
    <property type="entry name" value="TubZ-like_C"/>
</dbReference>
<comment type="caution">
    <text evidence="2">The sequence shown here is derived from an EMBL/GenBank/DDBJ whole genome shotgun (WGS) entry which is preliminary data.</text>
</comment>
<evidence type="ECO:0000259" key="1">
    <source>
        <dbReference type="Pfam" id="PF22453"/>
    </source>
</evidence>
<dbReference type="RefSeq" id="WP_131919385.1">
    <property type="nucleotide sequence ID" value="NZ_JAOQNU010000013.1"/>
</dbReference>
<dbReference type="OrthoDB" id="2462830at2"/>
<gene>
    <name evidence="2" type="ORF">EDD73_11425</name>
</gene>